<evidence type="ECO:0000259" key="4">
    <source>
        <dbReference type="Pfam" id="PF17482"/>
    </source>
</evidence>
<organism evidence="5 6">
    <name type="scientific">Candidatus Acutalibacter ornithocaccae</name>
    <dbReference type="NCBI Taxonomy" id="2838416"/>
    <lineage>
        <taxon>Bacteria</taxon>
        <taxon>Bacillati</taxon>
        <taxon>Bacillota</taxon>
        <taxon>Clostridia</taxon>
        <taxon>Eubacteriales</taxon>
        <taxon>Acutalibacteraceae</taxon>
        <taxon>Acutalibacter</taxon>
    </lineage>
</organism>
<dbReference type="Gene3D" id="3.30.360.90">
    <property type="match status" value="1"/>
</dbReference>
<dbReference type="Gene3D" id="3.30.1370.220">
    <property type="match status" value="1"/>
</dbReference>
<feature type="domain" description="Tail sheath protein subtilisin-like" evidence="2">
    <location>
        <begin position="338"/>
        <end position="488"/>
    </location>
</feature>
<evidence type="ECO:0000256" key="1">
    <source>
        <dbReference type="ARBA" id="ARBA00008005"/>
    </source>
</evidence>
<dbReference type="AlphaFoldDB" id="A0A9D2LXH0"/>
<evidence type="ECO:0000259" key="3">
    <source>
        <dbReference type="Pfam" id="PF17481"/>
    </source>
</evidence>
<accession>A0A9D2LXH0</accession>
<dbReference type="Gene3D" id="3.40.50.11790">
    <property type="match status" value="1"/>
</dbReference>
<proteinExistence type="inferred from homology"/>
<name>A0A9D2LXH0_9FIRM</name>
<sequence length="595" mass="64281">MAGGRFDKTIGKVLPGTYINFESTRENEVIATGTRGTAIIPLPKANYGPAKKYIKLTTASPDAQSAAFGYSIYDSDPNRQMLLLREAFKRATTVYAYILTEGKKASAEIEMQLPEPEESEVAAAVNAAVEQYLGVKEDLTGCTLNFDKAARKLTMTLTGPITGVKNTGLIDTLTALVGQGLTVALDGTTVTSTEDVMGTELFTKLAGLEEGDEDVTFSITVSKGDVEEAYTGCVSYPAAESAGTHSVTPRVSGDTNTLTAVAKYGGSRGNDFTVTVDANPLGGYDVIIHLAGDKMAEYEGLYTIEELIALDNPYLDFAGSGDLGEAVGTNLSGGDDSEVSNADITDFVDTWESVKFNTVAFPFDGEEATNVKQAAITKIKYMREDMGKGVQVVIPNAGAPDYEGVLNVTNSVALDNLELTTAEACAWVAGATAGASMTESLTYVKYDGATSVVNPKTNEEAVEAVKKGEFFFVVNENEEIVAQYDINSLITFGDQKDSSYRKNRVIRVFDTLQETIQLNFPPNKFDNEETGWNIMEGIGKSILRDFENQKAITNVDYDSDFKVDREASYDDMTYFDVGIQAVDSAEKLYFTIHTR</sequence>
<reference evidence="5" key="2">
    <citation type="submission" date="2021-04" db="EMBL/GenBank/DDBJ databases">
        <authorList>
            <person name="Gilroy R."/>
        </authorList>
    </citation>
    <scope>NUCLEOTIDE SEQUENCE</scope>
    <source>
        <strain evidence="5">ChiBcolR8-3208</strain>
    </source>
</reference>
<dbReference type="InterPro" id="IPR035326">
    <property type="entry name" value="Beta_sandwich_Seath"/>
</dbReference>
<dbReference type="Gene3D" id="3.30.1490.450">
    <property type="match status" value="1"/>
</dbReference>
<dbReference type="InterPro" id="IPR035089">
    <property type="entry name" value="Phage_sheath_subtilisin"/>
</dbReference>
<protein>
    <submittedName>
        <fullName evidence="5">Phage tail sheath family protein</fullName>
    </submittedName>
</protein>
<dbReference type="Pfam" id="PF17482">
    <property type="entry name" value="Phage_sheath_1C"/>
    <property type="match status" value="1"/>
</dbReference>
<dbReference type="InterPro" id="IPR020287">
    <property type="entry name" value="Tail_sheath_C"/>
</dbReference>
<feature type="domain" description="Phage tail sheath protein-like beta-sandwich" evidence="3">
    <location>
        <begin position="245"/>
        <end position="335"/>
    </location>
</feature>
<feature type="domain" description="Tail sheath protein C-terminal" evidence="4">
    <location>
        <begin position="495"/>
        <end position="593"/>
    </location>
</feature>
<evidence type="ECO:0000313" key="6">
    <source>
        <dbReference type="Proteomes" id="UP000824214"/>
    </source>
</evidence>
<reference evidence="5" key="1">
    <citation type="journal article" date="2021" name="PeerJ">
        <title>Extensive microbial diversity within the chicken gut microbiome revealed by metagenomics and culture.</title>
        <authorList>
            <person name="Gilroy R."/>
            <person name="Ravi A."/>
            <person name="Getino M."/>
            <person name="Pursley I."/>
            <person name="Horton D.L."/>
            <person name="Alikhan N.F."/>
            <person name="Baker D."/>
            <person name="Gharbi K."/>
            <person name="Hall N."/>
            <person name="Watson M."/>
            <person name="Adriaenssens E.M."/>
            <person name="Foster-Nyarko E."/>
            <person name="Jarju S."/>
            <person name="Secka A."/>
            <person name="Antonio M."/>
            <person name="Oren A."/>
            <person name="Chaudhuri R.R."/>
            <person name="La Ragione R."/>
            <person name="Hildebrand F."/>
            <person name="Pallen M.J."/>
        </authorList>
    </citation>
    <scope>NUCLEOTIDE SEQUENCE</scope>
    <source>
        <strain evidence="5">ChiBcolR8-3208</strain>
    </source>
</reference>
<dbReference type="Pfam" id="PF17481">
    <property type="entry name" value="Phage_sheath_domII"/>
    <property type="match status" value="1"/>
</dbReference>
<comment type="caution">
    <text evidence="5">The sequence shown here is derived from an EMBL/GenBank/DDBJ whole genome shotgun (WGS) entry which is preliminary data.</text>
</comment>
<gene>
    <name evidence="5" type="ORF">H9942_00585</name>
</gene>
<dbReference type="EMBL" id="DWXZ01000008">
    <property type="protein sequence ID" value="HJB36548.1"/>
    <property type="molecule type" value="Genomic_DNA"/>
</dbReference>
<dbReference type="Gene3D" id="2.60.40.4290">
    <property type="match status" value="1"/>
</dbReference>
<evidence type="ECO:0000259" key="2">
    <source>
        <dbReference type="Pfam" id="PF04984"/>
    </source>
</evidence>
<comment type="similarity">
    <text evidence="1">Belongs to the myoviridae tail sheath protein family.</text>
</comment>
<dbReference type="Proteomes" id="UP000824214">
    <property type="component" value="Unassembled WGS sequence"/>
</dbReference>
<dbReference type="Pfam" id="PF04984">
    <property type="entry name" value="Phage_sheath_1"/>
    <property type="match status" value="1"/>
</dbReference>
<evidence type="ECO:0000313" key="5">
    <source>
        <dbReference type="EMBL" id="HJB36548.1"/>
    </source>
</evidence>